<keyword evidence="4" id="KW-0560">Oxidoreductase</keyword>
<evidence type="ECO:0000256" key="3">
    <source>
        <dbReference type="ARBA" id="ARBA00022964"/>
    </source>
</evidence>
<dbReference type="SMART" id="SM00702">
    <property type="entry name" value="P4Hc"/>
    <property type="match status" value="1"/>
</dbReference>
<dbReference type="PANTHER" id="PTHR10869:SF246">
    <property type="entry name" value="TRANSMEMBRANE PROLYL 4-HYDROXYLASE"/>
    <property type="match status" value="1"/>
</dbReference>
<evidence type="ECO:0000313" key="9">
    <source>
        <dbReference type="EMBL" id="CAK9038432.1"/>
    </source>
</evidence>
<feature type="domain" description="Prolyl 4-hydroxylase alpha subunit" evidence="8">
    <location>
        <begin position="250"/>
        <end position="438"/>
    </location>
</feature>
<comment type="cofactor">
    <cofactor evidence="1">
        <name>L-ascorbate</name>
        <dbReference type="ChEBI" id="CHEBI:38290"/>
    </cofactor>
</comment>
<dbReference type="Pfam" id="PF13640">
    <property type="entry name" value="2OG-FeII_Oxy_3"/>
    <property type="match status" value="1"/>
</dbReference>
<organism evidence="9 10">
    <name type="scientific">Durusdinium trenchii</name>
    <dbReference type="NCBI Taxonomy" id="1381693"/>
    <lineage>
        <taxon>Eukaryota</taxon>
        <taxon>Sar</taxon>
        <taxon>Alveolata</taxon>
        <taxon>Dinophyceae</taxon>
        <taxon>Suessiales</taxon>
        <taxon>Symbiodiniaceae</taxon>
        <taxon>Durusdinium</taxon>
    </lineage>
</organism>
<keyword evidence="2" id="KW-0479">Metal-binding</keyword>
<protein>
    <submittedName>
        <fullName evidence="9">2-oxoglutarate-4-dioxygenase subunit alpha-1</fullName>
    </submittedName>
</protein>
<accession>A0ABP0LI80</accession>
<keyword evidence="10" id="KW-1185">Reference proteome</keyword>
<dbReference type="EMBL" id="CAXAMM010016225">
    <property type="protein sequence ID" value="CAK9038432.1"/>
    <property type="molecule type" value="Genomic_DNA"/>
</dbReference>
<sequence>MARRRSLLALLLLGHLGSVLVPPWRPAERRTAQRPRTALGASQTLPPRLQRSEEQLKERVASYVNALQREMLPLLERSKMEGLARFLHNFVKLKSRKKLLPLHPMLGLALRSLLPNAPSETVAVTSLALCYAGVREGSAWQELAKTIASGPHSFSPRALAELAWSFSEVRYAHQGVFATLLRKMDGVKQMANDQERSVFCWASGNLGFNCSQIFGPPTANVDPQLAQSLFQRLSALGQQSGFQCLSRDPFPLLRRQQALPPDVCAELIRKADQEGLWQNSTVVGGSRQVVMNNIRTSATATFNLPHHEEDELLYGIRSWAAQLLGLPTDFVEPLQIARYSCGQEYKRHFDWRSANFNGIWIFGQRVATILVYLKTLPAGAGGETEFNQLNLQVTPVEGTAAIWPNVDVAGCPNVATSHLAKPVLQDGVVKYALNIWITNKPYPNRTWIGWGR</sequence>
<feature type="signal peptide" evidence="7">
    <location>
        <begin position="1"/>
        <end position="21"/>
    </location>
</feature>
<evidence type="ECO:0000256" key="2">
    <source>
        <dbReference type="ARBA" id="ARBA00022723"/>
    </source>
</evidence>
<reference evidence="9 10" key="1">
    <citation type="submission" date="2024-02" db="EMBL/GenBank/DDBJ databases">
        <authorList>
            <person name="Chen Y."/>
            <person name="Shah S."/>
            <person name="Dougan E. K."/>
            <person name="Thang M."/>
            <person name="Chan C."/>
        </authorList>
    </citation>
    <scope>NUCLEOTIDE SEQUENCE [LARGE SCALE GENOMIC DNA]</scope>
</reference>
<keyword evidence="5" id="KW-0408">Iron</keyword>
<comment type="caution">
    <text evidence="9">The sequence shown here is derived from an EMBL/GenBank/DDBJ whole genome shotgun (WGS) entry which is preliminary data.</text>
</comment>
<feature type="chain" id="PRO_5047318261" evidence="7">
    <location>
        <begin position="22"/>
        <end position="452"/>
    </location>
</feature>
<dbReference type="Gene3D" id="2.60.120.620">
    <property type="entry name" value="q2cbj1_9rhob like domain"/>
    <property type="match status" value="1"/>
</dbReference>
<evidence type="ECO:0000256" key="4">
    <source>
        <dbReference type="ARBA" id="ARBA00023002"/>
    </source>
</evidence>
<gene>
    <name evidence="9" type="ORF">SCF082_LOCUS22617</name>
</gene>
<feature type="region of interest" description="Disordered" evidence="6">
    <location>
        <begin position="30"/>
        <end position="51"/>
    </location>
</feature>
<dbReference type="InterPro" id="IPR044862">
    <property type="entry name" value="Pro_4_hyd_alph_FE2OG_OXY"/>
</dbReference>
<dbReference type="InterPro" id="IPR006620">
    <property type="entry name" value="Pro_4_hyd_alph"/>
</dbReference>
<dbReference type="PANTHER" id="PTHR10869">
    <property type="entry name" value="PROLYL 4-HYDROXYLASE ALPHA SUBUNIT"/>
    <property type="match status" value="1"/>
</dbReference>
<evidence type="ECO:0000256" key="7">
    <source>
        <dbReference type="SAM" id="SignalP"/>
    </source>
</evidence>
<proteinExistence type="predicted"/>
<evidence type="ECO:0000259" key="8">
    <source>
        <dbReference type="SMART" id="SM00702"/>
    </source>
</evidence>
<evidence type="ECO:0000313" key="10">
    <source>
        <dbReference type="Proteomes" id="UP001642464"/>
    </source>
</evidence>
<name>A0ABP0LI80_9DINO</name>
<evidence type="ECO:0000256" key="6">
    <source>
        <dbReference type="SAM" id="MobiDB-lite"/>
    </source>
</evidence>
<keyword evidence="7" id="KW-0732">Signal</keyword>
<dbReference type="InterPro" id="IPR045054">
    <property type="entry name" value="P4HA-like"/>
</dbReference>
<dbReference type="Proteomes" id="UP001642464">
    <property type="component" value="Unassembled WGS sequence"/>
</dbReference>
<keyword evidence="3" id="KW-0223">Dioxygenase</keyword>
<evidence type="ECO:0000256" key="1">
    <source>
        <dbReference type="ARBA" id="ARBA00001961"/>
    </source>
</evidence>
<evidence type="ECO:0000256" key="5">
    <source>
        <dbReference type="ARBA" id="ARBA00023004"/>
    </source>
</evidence>